<comment type="caution">
    <text evidence="3">The sequence shown here is derived from an EMBL/GenBank/DDBJ whole genome shotgun (WGS) entry which is preliminary data.</text>
</comment>
<evidence type="ECO:0000313" key="2">
    <source>
        <dbReference type="EMBL" id="MFD2794500.1"/>
    </source>
</evidence>
<dbReference type="EMBL" id="JBHUOG010000001">
    <property type="protein sequence ID" value="MFD2794500.1"/>
    <property type="molecule type" value="Genomic_DNA"/>
</dbReference>
<dbReference type="RefSeq" id="WP_377183526.1">
    <property type="nucleotide sequence ID" value="NZ_JBHUOG010000001.1"/>
</dbReference>
<dbReference type="Proteomes" id="UP001597479">
    <property type="component" value="Unassembled WGS sequence"/>
</dbReference>
<sequence length="83" mass="8328">MTAPFQVDSSTPRSGAHRVPGVGGQVLVGESADRSSPLTASLLQALTAHQTRHVLVTDLAGGRLSTLVKAAVAALGALLARGS</sequence>
<reference evidence="4" key="2">
    <citation type="journal article" date="2019" name="Int. J. Syst. Evol. Microbiol.">
        <title>The Global Catalogue of Microorganisms (GCM) 10K type strain sequencing project: providing services to taxonomists for standard genome sequencing and annotation.</title>
        <authorList>
            <consortium name="The Broad Institute Genomics Platform"/>
            <consortium name="The Broad Institute Genome Sequencing Center for Infectious Disease"/>
            <person name="Wu L."/>
            <person name="Ma J."/>
        </authorList>
    </citation>
    <scope>NUCLEOTIDE SEQUENCE [LARGE SCALE GENOMIC DNA]</scope>
    <source>
        <strain evidence="4">CCM 7044</strain>
    </source>
</reference>
<evidence type="ECO:0000313" key="4">
    <source>
        <dbReference type="Proteomes" id="UP001597479"/>
    </source>
</evidence>
<keyword evidence="4" id="KW-1185">Reference proteome</keyword>
<reference evidence="3" key="1">
    <citation type="journal article" date="2014" name="Int. J. Syst. Evol. Microbiol.">
        <title>Complete genome of a new Firmicutes species belonging to the dominant human colonic microbiota ('Ruminococcus bicirculans') reveals two chromosomes and a selective capacity to utilize plant glucans.</title>
        <authorList>
            <consortium name="NISC Comparative Sequencing Program"/>
            <person name="Wegmann U."/>
            <person name="Louis P."/>
            <person name="Goesmann A."/>
            <person name="Henrissat B."/>
            <person name="Duncan S.H."/>
            <person name="Flint H.J."/>
        </authorList>
    </citation>
    <scope>NUCLEOTIDE SEQUENCE</scope>
    <source>
        <strain evidence="3">CCM 7044</strain>
    </source>
</reference>
<name>A0ABW5VVG1_9MICO</name>
<accession>A0ABW5VVG1</accession>
<reference evidence="3" key="3">
    <citation type="submission" date="2024-09" db="EMBL/GenBank/DDBJ databases">
        <authorList>
            <person name="Sun Q."/>
            <person name="Mori K."/>
        </authorList>
    </citation>
    <scope>NUCLEOTIDE SEQUENCE</scope>
    <source>
        <strain evidence="3">CCM 7044</strain>
    </source>
</reference>
<protein>
    <submittedName>
        <fullName evidence="3">Uncharacterized protein</fullName>
    </submittedName>
</protein>
<evidence type="ECO:0000313" key="3">
    <source>
        <dbReference type="EMBL" id="MFD2794525.1"/>
    </source>
</evidence>
<gene>
    <name evidence="2" type="ORF">ACFS27_13170</name>
    <name evidence="3" type="ORF">ACFS27_13295</name>
</gene>
<evidence type="ECO:0000256" key="1">
    <source>
        <dbReference type="SAM" id="MobiDB-lite"/>
    </source>
</evidence>
<dbReference type="EMBL" id="JBHUOG010000002">
    <property type="protein sequence ID" value="MFD2794525.1"/>
    <property type="molecule type" value="Genomic_DNA"/>
</dbReference>
<feature type="region of interest" description="Disordered" evidence="1">
    <location>
        <begin position="1"/>
        <end position="23"/>
    </location>
</feature>
<organism evidence="3 4">
    <name type="scientific">Promicromonospora vindobonensis</name>
    <dbReference type="NCBI Taxonomy" id="195748"/>
    <lineage>
        <taxon>Bacteria</taxon>
        <taxon>Bacillati</taxon>
        <taxon>Actinomycetota</taxon>
        <taxon>Actinomycetes</taxon>
        <taxon>Micrococcales</taxon>
        <taxon>Promicromonosporaceae</taxon>
        <taxon>Promicromonospora</taxon>
    </lineage>
</organism>
<proteinExistence type="predicted"/>